<comment type="similarity">
    <text evidence="2">Belongs to the pectinesterase family.</text>
</comment>
<sequence length="336" mass="37433">MKCLKTLAFAFTLSFAICIQAFECELNLKDPYRVAFTIVVDQSGKGNFKTIQSAIDSIPFNNKKWIRISIFAGKYLEQVTIPPNKPCIFLEGAGPLKTDVEWNAHANTDTSATFTSYPENIVAKGITFKNTYNIPRGDTPMVPALAARIYGDKSAFYHCAFVGLQDTLWDTIGRHYYHKCYIEGAIDFIWGSAQSIYEGCVISLNVGTYAKEKAFGVITAQGRNSPNDPSGFVFKNCKFEGVGKANLGRAYGLYSRVIINKSNLTDFVLPAGWDAWRYTNDVDKLTYVEADNVGAGANTGARVKWMKKLSDHDLQSFVDNSYIDKEGWIAKLPKVF</sequence>
<dbReference type="InterPro" id="IPR011050">
    <property type="entry name" value="Pectin_lyase_fold/virulence"/>
</dbReference>
<dbReference type="GO" id="GO:0045490">
    <property type="term" value="P:pectin catabolic process"/>
    <property type="evidence" value="ECO:0007669"/>
    <property type="project" value="TreeGrafter"/>
</dbReference>
<dbReference type="PANTHER" id="PTHR31321:SF134">
    <property type="entry name" value="PECTINESTERASE"/>
    <property type="match status" value="1"/>
</dbReference>
<dbReference type="PANTHER" id="PTHR31321">
    <property type="entry name" value="ACYL-COA THIOESTER HYDROLASE YBHC-RELATED"/>
    <property type="match status" value="1"/>
</dbReference>
<dbReference type="InterPro" id="IPR000070">
    <property type="entry name" value="Pectinesterase_cat"/>
</dbReference>
<name>A0AAV5LV23_9ROSI</name>
<keyword evidence="9" id="KW-0732">Signal</keyword>
<dbReference type="Pfam" id="PF01095">
    <property type="entry name" value="Pectinesterase"/>
    <property type="match status" value="1"/>
</dbReference>
<keyword evidence="6" id="KW-0325">Glycoprotein</keyword>
<evidence type="ECO:0000313" key="11">
    <source>
        <dbReference type="EMBL" id="GKV40526.1"/>
    </source>
</evidence>
<proteinExistence type="inferred from homology"/>
<evidence type="ECO:0000256" key="9">
    <source>
        <dbReference type="SAM" id="SignalP"/>
    </source>
</evidence>
<dbReference type="GO" id="GO:0042545">
    <property type="term" value="P:cell wall modification"/>
    <property type="evidence" value="ECO:0007669"/>
    <property type="project" value="InterPro"/>
</dbReference>
<dbReference type="GO" id="GO:0030599">
    <property type="term" value="F:pectinesterase activity"/>
    <property type="evidence" value="ECO:0007669"/>
    <property type="project" value="UniProtKB-EC"/>
</dbReference>
<evidence type="ECO:0000313" key="12">
    <source>
        <dbReference type="Proteomes" id="UP001054252"/>
    </source>
</evidence>
<comment type="catalytic activity">
    <reaction evidence="7">
        <text>[(1-&gt;4)-alpha-D-galacturonosyl methyl ester](n) + n H2O = [(1-&gt;4)-alpha-D-galacturonosyl](n) + n methanol + n H(+)</text>
        <dbReference type="Rhea" id="RHEA:22380"/>
        <dbReference type="Rhea" id="RHEA-COMP:14570"/>
        <dbReference type="Rhea" id="RHEA-COMP:14573"/>
        <dbReference type="ChEBI" id="CHEBI:15377"/>
        <dbReference type="ChEBI" id="CHEBI:15378"/>
        <dbReference type="ChEBI" id="CHEBI:17790"/>
        <dbReference type="ChEBI" id="CHEBI:140522"/>
        <dbReference type="ChEBI" id="CHEBI:140523"/>
        <dbReference type="EC" id="3.1.1.11"/>
    </reaction>
</comment>
<keyword evidence="5" id="KW-0063">Aspartyl esterase</keyword>
<evidence type="ECO:0000259" key="10">
    <source>
        <dbReference type="Pfam" id="PF01095"/>
    </source>
</evidence>
<dbReference type="InterPro" id="IPR012334">
    <property type="entry name" value="Pectin_lyas_fold"/>
</dbReference>
<comment type="pathway">
    <text evidence="1">Glycan metabolism; pectin degradation; 2-dehydro-3-deoxy-D-gluconate from pectin: step 1/5.</text>
</comment>
<dbReference type="SUPFAM" id="SSF51126">
    <property type="entry name" value="Pectin lyase-like"/>
    <property type="match status" value="1"/>
</dbReference>
<feature type="signal peptide" evidence="9">
    <location>
        <begin position="1"/>
        <end position="21"/>
    </location>
</feature>
<evidence type="ECO:0000256" key="2">
    <source>
        <dbReference type="ARBA" id="ARBA00008891"/>
    </source>
</evidence>
<dbReference type="Gene3D" id="2.160.20.10">
    <property type="entry name" value="Single-stranded right-handed beta-helix, Pectin lyase-like"/>
    <property type="match status" value="1"/>
</dbReference>
<dbReference type="EMBL" id="BPVZ01000142">
    <property type="protein sequence ID" value="GKV40526.1"/>
    <property type="molecule type" value="Genomic_DNA"/>
</dbReference>
<dbReference type="FunFam" id="2.160.20.10:FF:000013">
    <property type="entry name" value="Pectinesterase"/>
    <property type="match status" value="1"/>
</dbReference>
<reference evidence="11 12" key="1">
    <citation type="journal article" date="2021" name="Commun. Biol.">
        <title>The genome of Shorea leprosula (Dipterocarpaceae) highlights the ecological relevance of drought in aseasonal tropical rainforests.</title>
        <authorList>
            <person name="Ng K.K.S."/>
            <person name="Kobayashi M.J."/>
            <person name="Fawcett J.A."/>
            <person name="Hatakeyama M."/>
            <person name="Paape T."/>
            <person name="Ng C.H."/>
            <person name="Ang C.C."/>
            <person name="Tnah L.H."/>
            <person name="Lee C.T."/>
            <person name="Nishiyama T."/>
            <person name="Sese J."/>
            <person name="O'Brien M.J."/>
            <person name="Copetti D."/>
            <person name="Mohd Noor M.I."/>
            <person name="Ong R.C."/>
            <person name="Putra M."/>
            <person name="Sireger I.Z."/>
            <person name="Indrioko S."/>
            <person name="Kosugi Y."/>
            <person name="Izuno A."/>
            <person name="Isagi Y."/>
            <person name="Lee S.L."/>
            <person name="Shimizu K.K."/>
        </authorList>
    </citation>
    <scope>NUCLEOTIDE SEQUENCE [LARGE SCALE GENOMIC DNA]</scope>
    <source>
        <strain evidence="11">214</strain>
    </source>
</reference>
<evidence type="ECO:0000256" key="6">
    <source>
        <dbReference type="ARBA" id="ARBA00023180"/>
    </source>
</evidence>
<evidence type="ECO:0000256" key="8">
    <source>
        <dbReference type="ARBA" id="ARBA00057335"/>
    </source>
</evidence>
<evidence type="ECO:0000256" key="1">
    <source>
        <dbReference type="ARBA" id="ARBA00005184"/>
    </source>
</evidence>
<evidence type="ECO:0000256" key="3">
    <source>
        <dbReference type="ARBA" id="ARBA00013229"/>
    </source>
</evidence>
<keyword evidence="4" id="KW-0378">Hydrolase</keyword>
<evidence type="ECO:0000256" key="7">
    <source>
        <dbReference type="ARBA" id="ARBA00047928"/>
    </source>
</evidence>
<evidence type="ECO:0000256" key="5">
    <source>
        <dbReference type="ARBA" id="ARBA00023085"/>
    </source>
</evidence>
<gene>
    <name evidence="11" type="ORF">SLEP1_g48159</name>
</gene>
<dbReference type="EC" id="3.1.1.11" evidence="3"/>
<comment type="caution">
    <text evidence="11">The sequence shown here is derived from an EMBL/GenBank/DDBJ whole genome shotgun (WGS) entry which is preliminary data.</text>
</comment>
<feature type="chain" id="PRO_5043540185" description="pectinesterase" evidence="9">
    <location>
        <begin position="22"/>
        <end position="336"/>
    </location>
</feature>
<feature type="domain" description="Pectinesterase catalytic" evidence="10">
    <location>
        <begin position="38"/>
        <end position="324"/>
    </location>
</feature>
<protein>
    <recommendedName>
        <fullName evidence="3">pectinesterase</fullName>
        <ecNumber evidence="3">3.1.1.11</ecNumber>
    </recommendedName>
</protein>
<accession>A0AAV5LV23</accession>
<keyword evidence="12" id="KW-1185">Reference proteome</keyword>
<dbReference type="Proteomes" id="UP001054252">
    <property type="component" value="Unassembled WGS sequence"/>
</dbReference>
<comment type="function">
    <text evidence="8">Acts in the modification of cell walls via demethylesterification of cell wall pectin.</text>
</comment>
<evidence type="ECO:0000256" key="4">
    <source>
        <dbReference type="ARBA" id="ARBA00022801"/>
    </source>
</evidence>
<dbReference type="AlphaFoldDB" id="A0AAV5LV23"/>
<organism evidence="11 12">
    <name type="scientific">Rubroshorea leprosula</name>
    <dbReference type="NCBI Taxonomy" id="152421"/>
    <lineage>
        <taxon>Eukaryota</taxon>
        <taxon>Viridiplantae</taxon>
        <taxon>Streptophyta</taxon>
        <taxon>Embryophyta</taxon>
        <taxon>Tracheophyta</taxon>
        <taxon>Spermatophyta</taxon>
        <taxon>Magnoliopsida</taxon>
        <taxon>eudicotyledons</taxon>
        <taxon>Gunneridae</taxon>
        <taxon>Pentapetalae</taxon>
        <taxon>rosids</taxon>
        <taxon>malvids</taxon>
        <taxon>Malvales</taxon>
        <taxon>Dipterocarpaceae</taxon>
        <taxon>Rubroshorea</taxon>
    </lineage>
</organism>